<dbReference type="Proteomes" id="UP000507470">
    <property type="component" value="Unassembled WGS sequence"/>
</dbReference>
<sequence>MADRQISMISFINRGKRKADDDGDKENSRPNRSTKTDSCIEIVEIEKKSMKTTEKQDFKSYYCSVYQKYITKARNRTETWIDRPCIRRRRESCKGHLLSEMHKTNLSNERLTVIAEEQGQGLIQTAFEIQINANEAAIIAQLKIMYLLKKFRIPQNLPVLVYQPYICAVIRHIENRFPNCEVLTAFKIFDPTVAPAVSSQAFTSYGC</sequence>
<organism evidence="2 3">
    <name type="scientific">Mytilus coruscus</name>
    <name type="common">Sea mussel</name>
    <dbReference type="NCBI Taxonomy" id="42192"/>
    <lineage>
        <taxon>Eukaryota</taxon>
        <taxon>Metazoa</taxon>
        <taxon>Spiralia</taxon>
        <taxon>Lophotrochozoa</taxon>
        <taxon>Mollusca</taxon>
        <taxon>Bivalvia</taxon>
        <taxon>Autobranchia</taxon>
        <taxon>Pteriomorphia</taxon>
        <taxon>Mytilida</taxon>
        <taxon>Mytiloidea</taxon>
        <taxon>Mytilidae</taxon>
        <taxon>Mytilinae</taxon>
        <taxon>Mytilus</taxon>
    </lineage>
</organism>
<gene>
    <name evidence="2" type="ORF">MCOR_39378</name>
</gene>
<accession>A0A6J8DDG9</accession>
<feature type="region of interest" description="Disordered" evidence="1">
    <location>
        <begin position="10"/>
        <end position="36"/>
    </location>
</feature>
<proteinExistence type="predicted"/>
<evidence type="ECO:0000313" key="2">
    <source>
        <dbReference type="EMBL" id="CAC5405717.1"/>
    </source>
</evidence>
<dbReference type="AlphaFoldDB" id="A0A6J8DDG9"/>
<keyword evidence="3" id="KW-1185">Reference proteome</keyword>
<name>A0A6J8DDG9_MYTCO</name>
<evidence type="ECO:0000313" key="3">
    <source>
        <dbReference type="Proteomes" id="UP000507470"/>
    </source>
</evidence>
<evidence type="ECO:0000256" key="1">
    <source>
        <dbReference type="SAM" id="MobiDB-lite"/>
    </source>
</evidence>
<reference evidence="2 3" key="1">
    <citation type="submission" date="2020-06" db="EMBL/GenBank/DDBJ databases">
        <authorList>
            <person name="Li R."/>
            <person name="Bekaert M."/>
        </authorList>
    </citation>
    <scope>NUCLEOTIDE SEQUENCE [LARGE SCALE GENOMIC DNA]</scope>
    <source>
        <strain evidence="3">wild</strain>
    </source>
</reference>
<protein>
    <submittedName>
        <fullName evidence="2">Uncharacterized protein</fullName>
    </submittedName>
</protein>
<dbReference type="EMBL" id="CACVKT020007119">
    <property type="protein sequence ID" value="CAC5405717.1"/>
    <property type="molecule type" value="Genomic_DNA"/>
</dbReference>